<sequence>MCLFLTPEDPYDGQQSQRKQNPPLTHVNQSTVAPSNPTPPPVTEWRPHPMSSPPPLPHFMSTNGAAKQLKAESGQGESEKEAEVEKAMRRNVDEDDCGRRRKESKV</sequence>
<feature type="compositionally biased region" description="Basic and acidic residues" evidence="1">
    <location>
        <begin position="77"/>
        <end position="92"/>
    </location>
</feature>
<accession>A0ABR2RUA5</accession>
<evidence type="ECO:0000256" key="1">
    <source>
        <dbReference type="SAM" id="MobiDB-lite"/>
    </source>
</evidence>
<dbReference type="EMBL" id="JBBPBN010000020">
    <property type="protein sequence ID" value="KAK9016501.1"/>
    <property type="molecule type" value="Genomic_DNA"/>
</dbReference>
<comment type="caution">
    <text evidence="2">The sequence shown here is derived from an EMBL/GenBank/DDBJ whole genome shotgun (WGS) entry which is preliminary data.</text>
</comment>
<feature type="region of interest" description="Disordered" evidence="1">
    <location>
        <begin position="1"/>
        <end position="106"/>
    </location>
</feature>
<keyword evidence="3" id="KW-1185">Reference proteome</keyword>
<protein>
    <submittedName>
        <fullName evidence="2">Uncharacterized protein</fullName>
    </submittedName>
</protein>
<feature type="compositionally biased region" description="Polar residues" evidence="1">
    <location>
        <begin position="13"/>
        <end position="35"/>
    </location>
</feature>
<dbReference type="Proteomes" id="UP001396334">
    <property type="component" value="Unassembled WGS sequence"/>
</dbReference>
<organism evidence="2 3">
    <name type="scientific">Hibiscus sabdariffa</name>
    <name type="common">roselle</name>
    <dbReference type="NCBI Taxonomy" id="183260"/>
    <lineage>
        <taxon>Eukaryota</taxon>
        <taxon>Viridiplantae</taxon>
        <taxon>Streptophyta</taxon>
        <taxon>Embryophyta</taxon>
        <taxon>Tracheophyta</taxon>
        <taxon>Spermatophyta</taxon>
        <taxon>Magnoliopsida</taxon>
        <taxon>eudicotyledons</taxon>
        <taxon>Gunneridae</taxon>
        <taxon>Pentapetalae</taxon>
        <taxon>rosids</taxon>
        <taxon>malvids</taxon>
        <taxon>Malvales</taxon>
        <taxon>Malvaceae</taxon>
        <taxon>Malvoideae</taxon>
        <taxon>Hibiscus</taxon>
    </lineage>
</organism>
<evidence type="ECO:0000313" key="3">
    <source>
        <dbReference type="Proteomes" id="UP001396334"/>
    </source>
</evidence>
<evidence type="ECO:0000313" key="2">
    <source>
        <dbReference type="EMBL" id="KAK9016501.1"/>
    </source>
</evidence>
<reference evidence="2 3" key="1">
    <citation type="journal article" date="2024" name="G3 (Bethesda)">
        <title>Genome assembly of Hibiscus sabdariffa L. provides insights into metabolisms of medicinal natural products.</title>
        <authorList>
            <person name="Kim T."/>
        </authorList>
    </citation>
    <scope>NUCLEOTIDE SEQUENCE [LARGE SCALE GENOMIC DNA]</scope>
    <source>
        <strain evidence="2">TK-2024</strain>
        <tissue evidence="2">Old leaves</tissue>
    </source>
</reference>
<name>A0ABR2RUA5_9ROSI</name>
<gene>
    <name evidence="2" type="ORF">V6N11_078997</name>
</gene>
<proteinExistence type="predicted"/>